<evidence type="ECO:0000313" key="3">
    <source>
        <dbReference type="Proteomes" id="UP000559404"/>
    </source>
</evidence>
<evidence type="ECO:0000313" key="2">
    <source>
        <dbReference type="EMBL" id="MBA4610364.1"/>
    </source>
</evidence>
<keyword evidence="1" id="KW-0812">Transmembrane</keyword>
<name>A0A838XTI8_9HYPH</name>
<keyword evidence="3" id="KW-1185">Reference proteome</keyword>
<keyword evidence="1" id="KW-1133">Transmembrane helix</keyword>
<protein>
    <submittedName>
        <fullName evidence="2">DUF2065 family protein</fullName>
    </submittedName>
</protein>
<dbReference type="RefSeq" id="WP_181758573.1">
    <property type="nucleotide sequence ID" value="NZ_BMCR01000002.1"/>
</dbReference>
<dbReference type="Proteomes" id="UP000559404">
    <property type="component" value="Unassembled WGS sequence"/>
</dbReference>
<dbReference type="AlphaFoldDB" id="A0A838XTI8"/>
<organism evidence="2 3">
    <name type="scientific">Stappia taiwanensis</name>
    <dbReference type="NCBI Taxonomy" id="992267"/>
    <lineage>
        <taxon>Bacteria</taxon>
        <taxon>Pseudomonadati</taxon>
        <taxon>Pseudomonadota</taxon>
        <taxon>Alphaproteobacteria</taxon>
        <taxon>Hyphomicrobiales</taxon>
        <taxon>Stappiaceae</taxon>
        <taxon>Stappia</taxon>
    </lineage>
</organism>
<sequence>MTDLWVALGLVLALEGTLYALAPGAMKQAIRQMLDLPDNVLRAGGLAALVIGVLVVWAVRG</sequence>
<dbReference type="PANTHER" id="PTHR38602:SF1">
    <property type="entry name" value="INNER MEMBRANE PROTEIN"/>
    <property type="match status" value="1"/>
</dbReference>
<keyword evidence="1" id="KW-0472">Membrane</keyword>
<gene>
    <name evidence="2" type="ORF">H1W37_01765</name>
</gene>
<reference evidence="2 3" key="2">
    <citation type="submission" date="2020-08" db="EMBL/GenBank/DDBJ databases">
        <title>Stappia taiwanensis sp. nov., isolated from a coastal thermal spring.</title>
        <authorList>
            <person name="Kampfer P."/>
        </authorList>
    </citation>
    <scope>NUCLEOTIDE SEQUENCE [LARGE SCALE GENOMIC DNA]</scope>
    <source>
        <strain evidence="2 3">DSM 23284</strain>
    </source>
</reference>
<reference evidence="2 3" key="1">
    <citation type="submission" date="2020-07" db="EMBL/GenBank/DDBJ databases">
        <authorList>
            <person name="Li M."/>
        </authorList>
    </citation>
    <scope>NUCLEOTIDE SEQUENCE [LARGE SCALE GENOMIC DNA]</scope>
    <source>
        <strain evidence="2 3">DSM 23284</strain>
    </source>
</reference>
<evidence type="ECO:0000256" key="1">
    <source>
        <dbReference type="SAM" id="Phobius"/>
    </source>
</evidence>
<dbReference type="InterPro" id="IPR019201">
    <property type="entry name" value="DUF2065"/>
</dbReference>
<feature type="transmembrane region" description="Helical" evidence="1">
    <location>
        <begin position="40"/>
        <end position="59"/>
    </location>
</feature>
<dbReference type="PANTHER" id="PTHR38602">
    <property type="entry name" value="INNER MEMBRANE PROTEIN-RELATED"/>
    <property type="match status" value="1"/>
</dbReference>
<comment type="caution">
    <text evidence="2">The sequence shown here is derived from an EMBL/GenBank/DDBJ whole genome shotgun (WGS) entry which is preliminary data.</text>
</comment>
<dbReference type="EMBL" id="JACEON010000002">
    <property type="protein sequence ID" value="MBA4610364.1"/>
    <property type="molecule type" value="Genomic_DNA"/>
</dbReference>
<accession>A0A838XTI8</accession>
<proteinExistence type="predicted"/>
<dbReference type="Pfam" id="PF09838">
    <property type="entry name" value="DUF2065"/>
    <property type="match status" value="1"/>
</dbReference>